<proteinExistence type="predicted"/>
<dbReference type="Proteomes" id="UP001054252">
    <property type="component" value="Unassembled WGS sequence"/>
</dbReference>
<reference evidence="1 2" key="1">
    <citation type="journal article" date="2021" name="Commun. Biol.">
        <title>The genome of Shorea leprosula (Dipterocarpaceae) highlights the ecological relevance of drought in aseasonal tropical rainforests.</title>
        <authorList>
            <person name="Ng K.K.S."/>
            <person name="Kobayashi M.J."/>
            <person name="Fawcett J.A."/>
            <person name="Hatakeyama M."/>
            <person name="Paape T."/>
            <person name="Ng C.H."/>
            <person name="Ang C.C."/>
            <person name="Tnah L.H."/>
            <person name="Lee C.T."/>
            <person name="Nishiyama T."/>
            <person name="Sese J."/>
            <person name="O'Brien M.J."/>
            <person name="Copetti D."/>
            <person name="Mohd Noor M.I."/>
            <person name="Ong R.C."/>
            <person name="Putra M."/>
            <person name="Sireger I.Z."/>
            <person name="Indrioko S."/>
            <person name="Kosugi Y."/>
            <person name="Izuno A."/>
            <person name="Isagi Y."/>
            <person name="Lee S.L."/>
            <person name="Shimizu K.K."/>
        </authorList>
    </citation>
    <scope>NUCLEOTIDE SEQUENCE [LARGE SCALE GENOMIC DNA]</scope>
    <source>
        <strain evidence="1">214</strain>
    </source>
</reference>
<comment type="caution">
    <text evidence="1">The sequence shown here is derived from an EMBL/GenBank/DDBJ whole genome shotgun (WGS) entry which is preliminary data.</text>
</comment>
<accession>A0AAV5MAP3</accession>
<dbReference type="AlphaFoldDB" id="A0AAV5MAP3"/>
<gene>
    <name evidence="1" type="ORF">SLEP1_g53899</name>
</gene>
<organism evidence="1 2">
    <name type="scientific">Rubroshorea leprosula</name>
    <dbReference type="NCBI Taxonomy" id="152421"/>
    <lineage>
        <taxon>Eukaryota</taxon>
        <taxon>Viridiplantae</taxon>
        <taxon>Streptophyta</taxon>
        <taxon>Embryophyta</taxon>
        <taxon>Tracheophyta</taxon>
        <taxon>Spermatophyta</taxon>
        <taxon>Magnoliopsida</taxon>
        <taxon>eudicotyledons</taxon>
        <taxon>Gunneridae</taxon>
        <taxon>Pentapetalae</taxon>
        <taxon>rosids</taxon>
        <taxon>malvids</taxon>
        <taxon>Malvales</taxon>
        <taxon>Dipterocarpaceae</taxon>
        <taxon>Rubroshorea</taxon>
    </lineage>
</organism>
<keyword evidence="2" id="KW-1185">Reference proteome</keyword>
<dbReference type="Gene3D" id="1.10.472.10">
    <property type="entry name" value="Cyclin-like"/>
    <property type="match status" value="1"/>
</dbReference>
<evidence type="ECO:0000313" key="2">
    <source>
        <dbReference type="Proteomes" id="UP001054252"/>
    </source>
</evidence>
<sequence length="106" mass="12156">MCHYFNSNAPIFLQIEVYISKRVQKHAWLLECMAAMGAPSPGDLRCSTSVHVLEEPPSTTRKWYFSCQEIEECSPSRKDGINLEKEAHLRKSYCSFLQTLGVKLNM</sequence>
<evidence type="ECO:0000313" key="1">
    <source>
        <dbReference type="EMBL" id="GKV46941.1"/>
    </source>
</evidence>
<dbReference type="InterPro" id="IPR036915">
    <property type="entry name" value="Cyclin-like_sf"/>
</dbReference>
<dbReference type="EMBL" id="BPVZ01000219">
    <property type="protein sequence ID" value="GKV46941.1"/>
    <property type="molecule type" value="Genomic_DNA"/>
</dbReference>
<name>A0AAV5MAP3_9ROSI</name>
<protein>
    <submittedName>
        <fullName evidence="1">Uncharacterized protein</fullName>
    </submittedName>
</protein>
<dbReference type="SUPFAM" id="SSF47954">
    <property type="entry name" value="Cyclin-like"/>
    <property type="match status" value="1"/>
</dbReference>